<dbReference type="PANTHER" id="PTHR11118">
    <property type="entry name" value="RNA-SPLICING LIGASE RTCB HOMOLOG"/>
    <property type="match status" value="1"/>
</dbReference>
<evidence type="ECO:0000256" key="1">
    <source>
        <dbReference type="ARBA" id="ARBA00008071"/>
    </source>
</evidence>
<feature type="binding site" evidence="11">
    <location>
        <position position="475"/>
    </location>
    <ligand>
        <name>GMP</name>
        <dbReference type="ChEBI" id="CHEBI:58115"/>
    </ligand>
</feature>
<dbReference type="EMBL" id="CP002683">
    <property type="protein sequence ID" value="AEH44131.1"/>
    <property type="molecule type" value="Genomic_DNA"/>
</dbReference>
<evidence type="ECO:0000256" key="4">
    <source>
        <dbReference type="ARBA" id="ARBA00022741"/>
    </source>
</evidence>
<dbReference type="RefSeq" id="WP_013906877.1">
    <property type="nucleotide sequence ID" value="NC_015681.1"/>
</dbReference>
<keyword evidence="5" id="KW-0692">RNA repair</keyword>
<feature type="binding site" evidence="12">
    <location>
        <position position="234"/>
    </location>
    <ligand>
        <name>Mn(2+)</name>
        <dbReference type="ChEBI" id="CHEBI:29035"/>
        <label>2</label>
    </ligand>
</feature>
<dbReference type="GO" id="GO:0005525">
    <property type="term" value="F:GTP binding"/>
    <property type="evidence" value="ECO:0007669"/>
    <property type="project" value="UniProtKB-KW"/>
</dbReference>
<keyword evidence="2 13" id="KW-0436">Ligase</keyword>
<organism evidence="14 15">
    <name type="scientific">Thermodesulfatator indicus (strain DSM 15286 / JCM 11887 / CIR29812)</name>
    <dbReference type="NCBI Taxonomy" id="667014"/>
    <lineage>
        <taxon>Bacteria</taxon>
        <taxon>Pseudomonadati</taxon>
        <taxon>Thermodesulfobacteriota</taxon>
        <taxon>Thermodesulfobacteria</taxon>
        <taxon>Thermodesulfobacteriales</taxon>
        <taxon>Thermodesulfatatoraceae</taxon>
        <taxon>Thermodesulfatator</taxon>
    </lineage>
</organism>
<evidence type="ECO:0000256" key="5">
    <source>
        <dbReference type="ARBA" id="ARBA00022800"/>
    </source>
</evidence>
<keyword evidence="3 12" id="KW-0479">Metal-binding</keyword>
<feature type="active site" description="GMP-histidine intermediate" evidence="10">
    <location>
        <position position="399"/>
    </location>
</feature>
<feature type="binding site" evidence="11">
    <location>
        <begin position="373"/>
        <end position="376"/>
    </location>
    <ligand>
        <name>GMP</name>
        <dbReference type="ChEBI" id="CHEBI:58115"/>
    </ligand>
</feature>
<comment type="cofactor">
    <cofactor evidence="12 13">
        <name>Mn(2+)</name>
        <dbReference type="ChEBI" id="CHEBI:29035"/>
    </cofactor>
    <text evidence="12 13">Binds 2 manganese ions per subunit.</text>
</comment>
<evidence type="ECO:0000256" key="13">
    <source>
        <dbReference type="RuleBase" id="RU371113"/>
    </source>
</evidence>
<feature type="binding site" evidence="12">
    <location>
        <position position="324"/>
    </location>
    <ligand>
        <name>Mn(2+)</name>
        <dbReference type="ChEBI" id="CHEBI:29035"/>
        <label>2</label>
    </ligand>
</feature>
<dbReference type="SUPFAM" id="SSF103365">
    <property type="entry name" value="Hypothetical protein PH1602"/>
    <property type="match status" value="1"/>
</dbReference>
<evidence type="ECO:0000256" key="10">
    <source>
        <dbReference type="PIRSR" id="PIRSR601233-1"/>
    </source>
</evidence>
<dbReference type="PROSITE" id="PS01288">
    <property type="entry name" value="UPF0027"/>
    <property type="match status" value="1"/>
</dbReference>
<dbReference type="GO" id="GO:0003972">
    <property type="term" value="F:RNA ligase (ATP) activity"/>
    <property type="evidence" value="ECO:0007669"/>
    <property type="project" value="TreeGrafter"/>
</dbReference>
<evidence type="ECO:0000256" key="11">
    <source>
        <dbReference type="PIRSR" id="PIRSR601233-2"/>
    </source>
</evidence>
<comment type="catalytic activity">
    <reaction evidence="8">
        <text>a 3'-end 3'-phospho-ribonucleotide-RNA + a 5'-end dephospho-ribonucleoside-RNA + GTP = a ribonucleotidyl-ribonucleotide-RNA + GMP + diphosphate</text>
        <dbReference type="Rhea" id="RHEA:68076"/>
        <dbReference type="Rhea" id="RHEA-COMP:10463"/>
        <dbReference type="Rhea" id="RHEA-COMP:13936"/>
        <dbReference type="Rhea" id="RHEA-COMP:17355"/>
        <dbReference type="ChEBI" id="CHEBI:33019"/>
        <dbReference type="ChEBI" id="CHEBI:37565"/>
        <dbReference type="ChEBI" id="CHEBI:58115"/>
        <dbReference type="ChEBI" id="CHEBI:83062"/>
        <dbReference type="ChEBI" id="CHEBI:138284"/>
        <dbReference type="ChEBI" id="CHEBI:173118"/>
        <dbReference type="EC" id="6.5.1.8"/>
    </reaction>
</comment>
<evidence type="ECO:0000313" key="14">
    <source>
        <dbReference type="EMBL" id="AEH44131.1"/>
    </source>
</evidence>
<keyword evidence="4 11" id="KW-0547">Nucleotide-binding</keyword>
<reference evidence="14 15" key="2">
    <citation type="journal article" date="2012" name="Stand. Genomic Sci.">
        <title>Complete genome sequence of the thermophilic sulfate-reducing ocean bacterium Thermodesulfatator indicus type strain (CIR29812(T)).</title>
        <authorList>
            <person name="Anderson I."/>
            <person name="Saunders E."/>
            <person name="Lapidus A."/>
            <person name="Nolan M."/>
            <person name="Lucas S."/>
            <person name="Tice H."/>
            <person name="Del Rio T.G."/>
            <person name="Cheng J.F."/>
            <person name="Han C."/>
            <person name="Tapia R."/>
            <person name="Goodwin L.A."/>
            <person name="Pitluck S."/>
            <person name="Liolios K."/>
            <person name="Mavromatis K."/>
            <person name="Pagani I."/>
            <person name="Ivanova N."/>
            <person name="Mikhailova N."/>
            <person name="Pati A."/>
            <person name="Chen A."/>
            <person name="Palaniappan K."/>
            <person name="Land M."/>
            <person name="Hauser L."/>
            <person name="Jeffries C.D."/>
            <person name="Chang Y.J."/>
            <person name="Brambilla E.M."/>
            <person name="Rohde M."/>
            <person name="Spring S."/>
            <person name="Goker M."/>
            <person name="Detter J.C."/>
            <person name="Woyke T."/>
            <person name="Bristow J."/>
            <person name="Eisen J.A."/>
            <person name="Markowitz V."/>
            <person name="Hugenholtz P."/>
            <person name="Kyrpides N.C."/>
            <person name="Klenk H.P."/>
        </authorList>
    </citation>
    <scope>NUCLEOTIDE SEQUENCE [LARGE SCALE GENOMIC DNA]</scope>
    <source>
        <strain evidence="15">DSM 15286 / JCM 11887 / CIR29812</strain>
    </source>
</reference>
<evidence type="ECO:0000256" key="6">
    <source>
        <dbReference type="ARBA" id="ARBA00023134"/>
    </source>
</evidence>
<comment type="similarity">
    <text evidence="1 13">Belongs to the RtcB family.</text>
</comment>
<evidence type="ECO:0000256" key="3">
    <source>
        <dbReference type="ARBA" id="ARBA00022723"/>
    </source>
</evidence>
<dbReference type="GO" id="GO:0006396">
    <property type="term" value="P:RNA processing"/>
    <property type="evidence" value="ECO:0007669"/>
    <property type="project" value="InterPro"/>
</dbReference>
<dbReference type="Gene3D" id="3.90.1860.10">
    <property type="entry name" value="tRNA-splicing ligase RtcB"/>
    <property type="match status" value="1"/>
</dbReference>
<feature type="binding site" evidence="11">
    <location>
        <position position="380"/>
    </location>
    <ligand>
        <name>GMP</name>
        <dbReference type="ChEBI" id="CHEBI:58115"/>
    </ligand>
</feature>
<reference evidence="15" key="1">
    <citation type="submission" date="2011-04" db="EMBL/GenBank/DDBJ databases">
        <title>The complete genome of Thermodesulfatator indicus DSM 15286.</title>
        <authorList>
            <person name="Lucas S."/>
            <person name="Copeland A."/>
            <person name="Lapidus A."/>
            <person name="Bruce D."/>
            <person name="Goodwin L."/>
            <person name="Pitluck S."/>
            <person name="Peters L."/>
            <person name="Kyrpides N."/>
            <person name="Mavromatis K."/>
            <person name="Pagani I."/>
            <person name="Ivanova N."/>
            <person name="Saunders L."/>
            <person name="Detter J.C."/>
            <person name="Tapia R."/>
            <person name="Han C."/>
            <person name="Land M."/>
            <person name="Hauser L."/>
            <person name="Markowitz V."/>
            <person name="Cheng J.-F."/>
            <person name="Hugenholtz P."/>
            <person name="Woyke T."/>
            <person name="Wu D."/>
            <person name="Spring S."/>
            <person name="Schroeder M."/>
            <person name="Brambilla E."/>
            <person name="Klenk H.-P."/>
            <person name="Eisen J.A."/>
        </authorList>
    </citation>
    <scope>NUCLEOTIDE SEQUENCE [LARGE SCALE GENOMIC DNA]</scope>
    <source>
        <strain evidence="15">DSM 15286 / JCM 11887 / CIR29812</strain>
    </source>
</reference>
<dbReference type="HOGENOM" id="CLU_022279_0_1_0"/>
<dbReference type="Proteomes" id="UP000006793">
    <property type="component" value="Chromosome"/>
</dbReference>
<dbReference type="GO" id="GO:0042245">
    <property type="term" value="P:RNA repair"/>
    <property type="evidence" value="ECO:0007669"/>
    <property type="project" value="UniProtKB-KW"/>
</dbReference>
<dbReference type="KEGG" id="tid:Thein_0246"/>
<dbReference type="InterPro" id="IPR001233">
    <property type="entry name" value="RtcB"/>
</dbReference>
<dbReference type="GO" id="GO:0170057">
    <property type="term" value="F:RNA ligase (GTP) activity"/>
    <property type="evidence" value="ECO:0007669"/>
    <property type="project" value="UniProtKB-EC"/>
</dbReference>
<evidence type="ECO:0000256" key="2">
    <source>
        <dbReference type="ARBA" id="ARBA00022598"/>
    </source>
</evidence>
<dbReference type="PATRIC" id="fig|667014.3.peg.250"/>
<proteinExistence type="inferred from homology"/>
<dbReference type="PANTHER" id="PTHR11118:SF1">
    <property type="entry name" value="RNA-SPLICING LIGASE RTCB HOMOLOG"/>
    <property type="match status" value="1"/>
</dbReference>
<dbReference type="InParanoid" id="F8AE51"/>
<dbReference type="EC" id="6.5.1.-" evidence="13"/>
<evidence type="ECO:0000313" key="15">
    <source>
        <dbReference type="Proteomes" id="UP000006793"/>
    </source>
</evidence>
<feature type="binding site" evidence="12">
    <location>
        <position position="95"/>
    </location>
    <ligand>
        <name>Mn(2+)</name>
        <dbReference type="ChEBI" id="CHEBI:29035"/>
        <label>1</label>
    </ligand>
</feature>
<evidence type="ECO:0000256" key="9">
    <source>
        <dbReference type="ARBA" id="ARBA00049514"/>
    </source>
</evidence>
<name>F8AE51_THEID</name>
<feature type="binding site" evidence="11">
    <location>
        <begin position="399"/>
        <end position="402"/>
    </location>
    <ligand>
        <name>GMP</name>
        <dbReference type="ChEBI" id="CHEBI:58115"/>
    </ligand>
</feature>
<evidence type="ECO:0000256" key="7">
    <source>
        <dbReference type="ARBA" id="ARBA00023211"/>
    </source>
</evidence>
<dbReference type="STRING" id="667014.Thein_0246"/>
<dbReference type="OrthoDB" id="9802323at2"/>
<evidence type="ECO:0000256" key="8">
    <source>
        <dbReference type="ARBA" id="ARBA00047746"/>
    </source>
</evidence>
<keyword evidence="6 11" id="KW-0342">GTP-binding</keyword>
<keyword evidence="15" id="KW-1185">Reference proteome</keyword>
<sequence length="476" mass="52335">MELKSLVKISEYEWEIPQKGSMRVPGRIFASKKLIEEMDEKVREQVTNVACLPGIVRASIAMPDAHWGYGFPIGGVAAFDPDDEGIISVGGVGYDISCGVRSLRTGLKREEVEPVLEELIDELFHTIPAGVGSEGKIKLSVSQLDEVLVGGARWAVAKGYGFPEDLEYIEEKGCLPGADPKCVSIEAKKRQHRQVGTLGSGNHYLEIQYVAEIYHPEAAEAFGLELGDVVVSIHCGSRALGHQIATDYLKVLAKASKKYGIPIKERELVCAPIRSPEGEQYYRAMACGVNCALANRQVITHLVREVFAEVLPQARISLIYDVSHNTCKIEEHEVNGKMKKLYVHRKGATRAWGPGRRELPERYRHVGQPVIIGGSMGTASYILVGTKEGEEKAFGSACHGAGRTMSRHQALKRWRADKIIAELRKRGIIVRAKSKRGLVEEAPEAYKDVIEVVEAAHRAGLARKVVKLLPMGCIKG</sequence>
<evidence type="ECO:0000256" key="12">
    <source>
        <dbReference type="PIRSR" id="PIRSR601233-3"/>
    </source>
</evidence>
<comment type="catalytic activity">
    <reaction evidence="9">
        <text>a 3'-end 2',3'-cyclophospho-ribonucleotide-RNA + a 5'-end dephospho-ribonucleoside-RNA + GTP + H2O = a ribonucleotidyl-ribonucleotide-RNA + GMP + diphosphate + H(+)</text>
        <dbReference type="Rhea" id="RHEA:68080"/>
        <dbReference type="Rhea" id="RHEA-COMP:10464"/>
        <dbReference type="Rhea" id="RHEA-COMP:13936"/>
        <dbReference type="Rhea" id="RHEA-COMP:17355"/>
        <dbReference type="ChEBI" id="CHEBI:15377"/>
        <dbReference type="ChEBI" id="CHEBI:15378"/>
        <dbReference type="ChEBI" id="CHEBI:33019"/>
        <dbReference type="ChEBI" id="CHEBI:37565"/>
        <dbReference type="ChEBI" id="CHEBI:58115"/>
        <dbReference type="ChEBI" id="CHEBI:83064"/>
        <dbReference type="ChEBI" id="CHEBI:138284"/>
        <dbReference type="ChEBI" id="CHEBI:173118"/>
        <dbReference type="EC" id="6.5.1.8"/>
    </reaction>
</comment>
<keyword evidence="7 12" id="KW-0464">Manganese</keyword>
<feature type="binding site" evidence="12">
    <location>
        <position position="203"/>
    </location>
    <ligand>
        <name>Mn(2+)</name>
        <dbReference type="ChEBI" id="CHEBI:29035"/>
        <label>1</label>
    </ligand>
</feature>
<dbReference type="InterPro" id="IPR036025">
    <property type="entry name" value="RtcB-like_sf"/>
</dbReference>
<feature type="binding site" evidence="11">
    <location>
        <begin position="202"/>
        <end position="206"/>
    </location>
    <ligand>
        <name>GMP</name>
        <dbReference type="ChEBI" id="CHEBI:58115"/>
    </ligand>
</feature>
<dbReference type="GO" id="GO:0046872">
    <property type="term" value="F:metal ion binding"/>
    <property type="evidence" value="ECO:0007669"/>
    <property type="project" value="UniProtKB-UniRule"/>
</dbReference>
<dbReference type="eggNOG" id="COG1690">
    <property type="taxonomic scope" value="Bacteria"/>
</dbReference>
<dbReference type="AlphaFoldDB" id="F8AE51"/>
<accession>F8AE51</accession>
<gene>
    <name evidence="13" type="primary">rtcB</name>
    <name evidence="14" type="ordered locus">Thein_0246</name>
</gene>
<dbReference type="FunCoup" id="F8AE51">
    <property type="interactions" value="281"/>
</dbReference>
<protein>
    <recommendedName>
        <fullName evidence="13">tRNA-splicing ligase RtcB</fullName>
        <ecNumber evidence="13">6.5.1.-</ecNumber>
    </recommendedName>
</protein>
<comment type="subunit">
    <text evidence="13">Monomer.</text>
</comment>
<dbReference type="FunFam" id="3.90.1860.10:FF:000001">
    <property type="entry name" value="tRNA-splicing ligase RtcB homolog"/>
    <property type="match status" value="1"/>
</dbReference>
<feature type="binding site" evidence="11">
    <location>
        <begin position="324"/>
        <end position="325"/>
    </location>
    <ligand>
        <name>GMP</name>
        <dbReference type="ChEBI" id="CHEBI:58115"/>
    </ligand>
</feature>
<dbReference type="Pfam" id="PF01139">
    <property type="entry name" value="RtcB"/>
    <property type="match status" value="1"/>
</dbReference>
<dbReference type="PaxDb" id="667014-Thein_0246"/>